<gene>
    <name evidence="1" type="ORF">D3Z33_00810</name>
</gene>
<organism evidence="1 2">
    <name type="scientific">Senegalia massiliensis</name>
    <dbReference type="NCBI Taxonomy" id="1720316"/>
    <lineage>
        <taxon>Bacteria</taxon>
        <taxon>Bacillati</taxon>
        <taxon>Bacillota</taxon>
        <taxon>Clostridia</taxon>
        <taxon>Eubacteriales</taxon>
        <taxon>Clostridiaceae</taxon>
        <taxon>Senegalia</taxon>
    </lineage>
</organism>
<protein>
    <submittedName>
        <fullName evidence="1">DUF2785 domain-containing protein</fullName>
    </submittedName>
</protein>
<dbReference type="Proteomes" id="UP000467132">
    <property type="component" value="Unassembled WGS sequence"/>
</dbReference>
<evidence type="ECO:0000313" key="2">
    <source>
        <dbReference type="Proteomes" id="UP000467132"/>
    </source>
</evidence>
<dbReference type="EMBL" id="QXXA01000001">
    <property type="protein sequence ID" value="NBI05394.1"/>
    <property type="molecule type" value="Genomic_DNA"/>
</dbReference>
<keyword evidence="2" id="KW-1185">Reference proteome</keyword>
<sequence>MENLKEKLQMIAQNEYAIPDEINLEKLIESMLENIGSLDSELRDNLIYSTLARWIGNQKIEKEMLKKIINVVLDDKHLFYKIDSKDETAVFTRSFSILIVALIIYSHRKEKLFNKQEVRDIYRKVTQYFKDENDLRGYVAEYGWGHSVAHTADALDELAMCEEIGIDELKNMLENIKYKVSTGTYVYVHEEDERLVTAIISIISRKVIIENELITWIESFLELEDLDDSMRNYLKNLNIKNFMRSLYFRLLNTGENKKLIDVIIRVLK</sequence>
<dbReference type="AlphaFoldDB" id="A0A845QTM7"/>
<evidence type="ECO:0000313" key="1">
    <source>
        <dbReference type="EMBL" id="NBI05394.1"/>
    </source>
</evidence>
<proteinExistence type="predicted"/>
<reference evidence="1 2" key="1">
    <citation type="submission" date="2018-08" db="EMBL/GenBank/DDBJ databases">
        <title>Murine metabolic-syndrome-specific gut microbial biobank.</title>
        <authorList>
            <person name="Liu C."/>
        </authorList>
    </citation>
    <scope>NUCLEOTIDE SEQUENCE [LARGE SCALE GENOMIC DNA]</scope>
    <source>
        <strain evidence="1 2">583</strain>
    </source>
</reference>
<name>A0A845QTM7_9CLOT</name>
<dbReference type="InterPro" id="IPR021247">
    <property type="entry name" value="DUF2785"/>
</dbReference>
<accession>A0A845QTM7</accession>
<dbReference type="OrthoDB" id="7619731at2"/>
<dbReference type="Pfam" id="PF10978">
    <property type="entry name" value="DUF2785"/>
    <property type="match status" value="1"/>
</dbReference>
<dbReference type="RefSeq" id="WP_160195904.1">
    <property type="nucleotide sequence ID" value="NZ_QXXA01000001.1"/>
</dbReference>
<comment type="caution">
    <text evidence="1">The sequence shown here is derived from an EMBL/GenBank/DDBJ whole genome shotgun (WGS) entry which is preliminary data.</text>
</comment>